<dbReference type="AlphaFoldDB" id="A0AAD1TJ73"/>
<feature type="domain" description="Endonuclease/exonuclease/phosphatase" evidence="1">
    <location>
        <begin position="5"/>
        <end position="231"/>
    </location>
</feature>
<dbReference type="InterPro" id="IPR005135">
    <property type="entry name" value="Endo/exonuclease/phosphatase"/>
</dbReference>
<dbReference type="PANTHER" id="PTHR31635">
    <property type="entry name" value="REVERSE TRANSCRIPTASE DOMAIN-CONTAINING PROTEIN-RELATED"/>
    <property type="match status" value="1"/>
</dbReference>
<dbReference type="Proteomes" id="UP001295444">
    <property type="component" value="Chromosome 13"/>
</dbReference>
<evidence type="ECO:0000259" key="1">
    <source>
        <dbReference type="Pfam" id="PF03372"/>
    </source>
</evidence>
<reference evidence="2" key="1">
    <citation type="submission" date="2022-03" db="EMBL/GenBank/DDBJ databases">
        <authorList>
            <person name="Alioto T."/>
            <person name="Alioto T."/>
            <person name="Gomez Garrido J."/>
        </authorList>
    </citation>
    <scope>NUCLEOTIDE SEQUENCE</scope>
</reference>
<evidence type="ECO:0000313" key="2">
    <source>
        <dbReference type="EMBL" id="CAH2328233.1"/>
    </source>
</evidence>
<sequence length="1037" mass="119291">MVKILTYNVKGLNSPGKRRLLLQDLKKSEIDIACVQETHFMKPRTPSIFAKLYPTQYHALSDNKSKGVSILIHKDIAFQEQAISIDTQGRYIILVGLFNNVQYTLSSVYFPNTGAERFLRRILNEIDKLRQGGLVMCGDFNFITSPDIDSTATLKGPRRASLVSTSKKLSKILLLHNLYDSWRVLHPSERDYSFHSKVHNTYTLIDTFYVDQSTLAQTSGCVMGDITWSDHSPVTLELYDKFQFKGRGNWRLNESLLQDKTFVDQVAGELSQYFLTNSEGETPDVMVWLAHKAVVRGLFIRRSSYLKKKNKQLTIMDCQKQLAIITAQNKQTPSHTLAQQIQTLTDKLTEMHAAKTSYFLLKLKATHYHHSGKSNKQLANRLREKLAAAKVAYIQGPDGTKLQNPLDITQEFAKYYSDLYNLGDKPEIPPIENDNITEFLSHLHLPRINQSQLDLLLQPITLQEVLHTIQHLPPGKSPGADGLPNLYYKTFAELIDKYGKLSYYSLNATKTQALGLRLDPQVLAQLRKDYQFEWRKNDIKYLGLTFTRKSSDMFPTNYTRVWTECLALLRGWGKLFLTWTERIVAIKMTVLPKLQYVFRNLPLKVPQSYFKTIQSMLLQFIWGKGRARVSNKLLSAPIGRGGMAFPNVKHYYQAAVLAPLLNHLTKDNRPQWVTLENLAIKPFLVANLLWLPNKSRPPIPLIPLQLHLALQTWDLHRTKFETARPLSMATPIEAITYCIPTFHATPWKEKGISFLSQAYDPGGLMSFERLSRTYNIPHTSQYSYIQLKSFLHKLNKDNKVESNKMGDPSTWEQIGITGKIPPLYKPLSNCYKLILPYQSLPGSTQASQWEMDLQTSITDNQWKTLTSSVRKLVKSASLMEQYQKTIYRWYMVPLRLHKLYPHSSPMCWRCKQEAGSVLHIWWRCPRLIRYWGDVQKLIADTTKIKIPFEPRPFLLLDVPREVPKQSRKLIYHILLTAQKLIARSWKTNEAPHIPNLIQDIDNQAIYETSFSGTRSGSGSLGGAWDQWRTWRKANPNA</sequence>
<accession>A0AAD1TJ73</accession>
<evidence type="ECO:0000313" key="3">
    <source>
        <dbReference type="Proteomes" id="UP001295444"/>
    </source>
</evidence>
<keyword evidence="3" id="KW-1185">Reference proteome</keyword>
<dbReference type="Gene3D" id="3.60.10.10">
    <property type="entry name" value="Endonuclease/exonuclease/phosphatase"/>
    <property type="match status" value="1"/>
</dbReference>
<protein>
    <submittedName>
        <fullName evidence="2">DUF1725 domain-containing</fullName>
    </submittedName>
</protein>
<dbReference type="Pfam" id="PF03372">
    <property type="entry name" value="Exo_endo_phos"/>
    <property type="match status" value="1"/>
</dbReference>
<dbReference type="InterPro" id="IPR036691">
    <property type="entry name" value="Endo/exonu/phosph_ase_sf"/>
</dbReference>
<dbReference type="PANTHER" id="PTHR31635:SF196">
    <property type="entry name" value="REVERSE TRANSCRIPTASE DOMAIN-CONTAINING PROTEIN-RELATED"/>
    <property type="match status" value="1"/>
</dbReference>
<dbReference type="GO" id="GO:0003824">
    <property type="term" value="F:catalytic activity"/>
    <property type="evidence" value="ECO:0007669"/>
    <property type="project" value="InterPro"/>
</dbReference>
<name>A0AAD1TJ73_PELCU</name>
<organism evidence="2 3">
    <name type="scientific">Pelobates cultripes</name>
    <name type="common">Western spadefoot toad</name>
    <dbReference type="NCBI Taxonomy" id="61616"/>
    <lineage>
        <taxon>Eukaryota</taxon>
        <taxon>Metazoa</taxon>
        <taxon>Chordata</taxon>
        <taxon>Craniata</taxon>
        <taxon>Vertebrata</taxon>
        <taxon>Euteleostomi</taxon>
        <taxon>Amphibia</taxon>
        <taxon>Batrachia</taxon>
        <taxon>Anura</taxon>
        <taxon>Pelobatoidea</taxon>
        <taxon>Pelobatidae</taxon>
        <taxon>Pelobates</taxon>
    </lineage>
</organism>
<dbReference type="SUPFAM" id="SSF56219">
    <property type="entry name" value="DNase I-like"/>
    <property type="match status" value="1"/>
</dbReference>
<dbReference type="CDD" id="cd09076">
    <property type="entry name" value="L1-EN"/>
    <property type="match status" value="1"/>
</dbReference>
<dbReference type="EMBL" id="OW240924">
    <property type="protein sequence ID" value="CAH2328233.1"/>
    <property type="molecule type" value="Genomic_DNA"/>
</dbReference>
<gene>
    <name evidence="2" type="ORF">PECUL_23A030833</name>
</gene>
<proteinExistence type="predicted"/>